<dbReference type="EMBL" id="JANPWB010000003">
    <property type="protein sequence ID" value="KAJ1204341.1"/>
    <property type="molecule type" value="Genomic_DNA"/>
</dbReference>
<keyword evidence="2" id="KW-1185">Reference proteome</keyword>
<evidence type="ECO:0000313" key="1">
    <source>
        <dbReference type="EMBL" id="KAJ1204341.1"/>
    </source>
</evidence>
<proteinExistence type="predicted"/>
<protein>
    <submittedName>
        <fullName evidence="1">Uncharacterized protein</fullName>
    </submittedName>
</protein>
<dbReference type="Proteomes" id="UP001066276">
    <property type="component" value="Chromosome 2_1"/>
</dbReference>
<name>A0AAV7VVJ9_PLEWA</name>
<dbReference type="AlphaFoldDB" id="A0AAV7VVJ9"/>
<organism evidence="1 2">
    <name type="scientific">Pleurodeles waltl</name>
    <name type="common">Iberian ribbed newt</name>
    <dbReference type="NCBI Taxonomy" id="8319"/>
    <lineage>
        <taxon>Eukaryota</taxon>
        <taxon>Metazoa</taxon>
        <taxon>Chordata</taxon>
        <taxon>Craniata</taxon>
        <taxon>Vertebrata</taxon>
        <taxon>Euteleostomi</taxon>
        <taxon>Amphibia</taxon>
        <taxon>Batrachia</taxon>
        <taxon>Caudata</taxon>
        <taxon>Salamandroidea</taxon>
        <taxon>Salamandridae</taxon>
        <taxon>Pleurodelinae</taxon>
        <taxon>Pleurodeles</taxon>
    </lineage>
</organism>
<sequence length="264" mass="28883">MPNSDNNWPPQLVNHDYDTSLSQGHAALLPLLTSVLSTIEDCTLQRYNSTVDCPHPAASSQTTLSNALFVTAETASQHTNKPKEHNPAMNNVTTIAQAIRELEWSPLQAEQTEIANPSELSPSGKPTILPIIKRRSSLTDQELGALSEQFLSNLEEQIDRTLSLTTTVTAAKTAKHCEKDEVRDGPSVSTIQECPTNAQELAAIRPSQDIMAGALICQSNKMELQLDLFQSLATYLLDVRTKVTNFEKLLVTTRMGAMSVLSDP</sequence>
<reference evidence="1" key="1">
    <citation type="journal article" date="2022" name="bioRxiv">
        <title>Sequencing and chromosome-scale assembly of the giantPleurodeles waltlgenome.</title>
        <authorList>
            <person name="Brown T."/>
            <person name="Elewa A."/>
            <person name="Iarovenko S."/>
            <person name="Subramanian E."/>
            <person name="Araus A.J."/>
            <person name="Petzold A."/>
            <person name="Susuki M."/>
            <person name="Suzuki K.-i.T."/>
            <person name="Hayashi T."/>
            <person name="Toyoda A."/>
            <person name="Oliveira C."/>
            <person name="Osipova E."/>
            <person name="Leigh N.D."/>
            <person name="Simon A."/>
            <person name="Yun M.H."/>
        </authorList>
    </citation>
    <scope>NUCLEOTIDE SEQUENCE</scope>
    <source>
        <strain evidence="1">20211129_DDA</strain>
        <tissue evidence="1">Liver</tissue>
    </source>
</reference>
<accession>A0AAV7VVJ9</accession>
<gene>
    <name evidence="1" type="ORF">NDU88_008119</name>
</gene>
<evidence type="ECO:0000313" key="2">
    <source>
        <dbReference type="Proteomes" id="UP001066276"/>
    </source>
</evidence>
<comment type="caution">
    <text evidence="1">The sequence shown here is derived from an EMBL/GenBank/DDBJ whole genome shotgun (WGS) entry which is preliminary data.</text>
</comment>